<sequence length="85" mass="9397">MKQLLIVIPLFLLLSACAAQPYAGSAKCMEQADIAYETDTRKNETLDNECKAAKVNTPNKELENHGLVDRSLLQLVVSFLNGVFQ</sequence>
<protein>
    <recommendedName>
        <fullName evidence="2">Lipoprotein</fullName>
    </recommendedName>
</protein>
<proteinExistence type="predicted"/>
<evidence type="ECO:0000313" key="1">
    <source>
        <dbReference type="EMBL" id="KKN37199.1"/>
    </source>
</evidence>
<accession>A0A0F9Q3Z2</accession>
<dbReference type="EMBL" id="LAZR01001911">
    <property type="protein sequence ID" value="KKN37199.1"/>
    <property type="molecule type" value="Genomic_DNA"/>
</dbReference>
<dbReference type="AlphaFoldDB" id="A0A0F9Q3Z2"/>
<name>A0A0F9Q3Z2_9ZZZZ</name>
<organism evidence="1">
    <name type="scientific">marine sediment metagenome</name>
    <dbReference type="NCBI Taxonomy" id="412755"/>
    <lineage>
        <taxon>unclassified sequences</taxon>
        <taxon>metagenomes</taxon>
        <taxon>ecological metagenomes</taxon>
    </lineage>
</organism>
<gene>
    <name evidence="1" type="ORF">LCGC14_0765940</name>
</gene>
<comment type="caution">
    <text evidence="1">The sequence shown here is derived from an EMBL/GenBank/DDBJ whole genome shotgun (WGS) entry which is preliminary data.</text>
</comment>
<reference evidence="1" key="1">
    <citation type="journal article" date="2015" name="Nature">
        <title>Complex archaea that bridge the gap between prokaryotes and eukaryotes.</title>
        <authorList>
            <person name="Spang A."/>
            <person name="Saw J.H."/>
            <person name="Jorgensen S.L."/>
            <person name="Zaremba-Niedzwiedzka K."/>
            <person name="Martijn J."/>
            <person name="Lind A.E."/>
            <person name="van Eijk R."/>
            <person name="Schleper C."/>
            <person name="Guy L."/>
            <person name="Ettema T.J."/>
        </authorList>
    </citation>
    <scope>NUCLEOTIDE SEQUENCE</scope>
</reference>
<dbReference type="PROSITE" id="PS51257">
    <property type="entry name" value="PROKAR_LIPOPROTEIN"/>
    <property type="match status" value="1"/>
</dbReference>
<evidence type="ECO:0008006" key="2">
    <source>
        <dbReference type="Google" id="ProtNLM"/>
    </source>
</evidence>